<proteinExistence type="inferred from homology"/>
<dbReference type="FunFam" id="1.20.58.220:FF:000004">
    <property type="entry name" value="Phosphate-specific transport system accessory protein PhoU"/>
    <property type="match status" value="1"/>
</dbReference>
<evidence type="ECO:0000259" key="8">
    <source>
        <dbReference type="Pfam" id="PF01895"/>
    </source>
</evidence>
<dbReference type="GO" id="GO:0030643">
    <property type="term" value="P:intracellular phosphate ion homeostasis"/>
    <property type="evidence" value="ECO:0007669"/>
    <property type="project" value="InterPro"/>
</dbReference>
<dbReference type="AlphaFoldDB" id="A0A1Z5HVJ8"/>
<reference evidence="10" key="1">
    <citation type="journal article" date="2017" name="Appl. Environ. Microbiol.">
        <title>Genomic Analysis of Calderihabitans maritimus KKC1, a Thermophilic, Hydrogenogenic, Carboxydotrophic Bacterium Isolated from Marine Sediment.</title>
        <authorList>
            <person name="Omae K."/>
            <person name="Yoneda Y."/>
            <person name="Fukuyama Y."/>
            <person name="Yoshida T."/>
            <person name="Sako Y."/>
        </authorList>
    </citation>
    <scope>NUCLEOTIDE SEQUENCE [LARGE SCALE GENOMIC DNA]</scope>
    <source>
        <strain evidence="10">KKC1</strain>
    </source>
</reference>
<protein>
    <recommendedName>
        <fullName evidence="7">Phosphate-specific transport system accessory protein PhoU</fullName>
    </recommendedName>
</protein>
<dbReference type="InterPro" id="IPR028366">
    <property type="entry name" value="PhoU"/>
</dbReference>
<dbReference type="Proteomes" id="UP000197032">
    <property type="component" value="Unassembled WGS sequence"/>
</dbReference>
<dbReference type="PANTHER" id="PTHR42930">
    <property type="entry name" value="PHOSPHATE-SPECIFIC TRANSPORT SYSTEM ACCESSORY PROTEIN PHOU"/>
    <property type="match status" value="1"/>
</dbReference>
<evidence type="ECO:0000256" key="1">
    <source>
        <dbReference type="ARBA" id="ARBA00004496"/>
    </source>
</evidence>
<dbReference type="Gene3D" id="1.20.58.220">
    <property type="entry name" value="Phosphate transport system protein phou homolog 2, domain 2"/>
    <property type="match status" value="1"/>
</dbReference>
<evidence type="ECO:0000313" key="9">
    <source>
        <dbReference type="EMBL" id="GAW93569.1"/>
    </source>
</evidence>
<evidence type="ECO:0000256" key="2">
    <source>
        <dbReference type="ARBA" id="ARBA00008107"/>
    </source>
</evidence>
<dbReference type="PANTHER" id="PTHR42930:SF3">
    <property type="entry name" value="PHOSPHATE-SPECIFIC TRANSPORT SYSTEM ACCESSORY PROTEIN PHOU"/>
    <property type="match status" value="1"/>
</dbReference>
<keyword evidence="6 7" id="KW-0592">Phosphate transport</keyword>
<sequence length="220" mass="25044">MVASRRAFHQELKELQQEILRMGSLVEEAIANAISSLARQDVRVAEKVINGDQYIDDLELAIEDRCIKLIATQQPMAKDLRRISAAFKIITDLERMGDYSSDIAKVTLRIAGEPLIKPLIDIPRMAELAQKMVKESLDSYVTEDPGLAARLAASDDQVDHLHYQVFRELLTYMMEDPRTIKQATQLLFVCRYLERIADHATNIGERVIYLVTGDRKDLND</sequence>
<dbReference type="OrthoDB" id="9814256at2"/>
<keyword evidence="5 7" id="KW-0963">Cytoplasm</keyword>
<evidence type="ECO:0000256" key="4">
    <source>
        <dbReference type="ARBA" id="ARBA00022448"/>
    </source>
</evidence>
<evidence type="ECO:0000256" key="7">
    <source>
        <dbReference type="PIRNR" id="PIRNR003107"/>
    </source>
</evidence>
<dbReference type="SUPFAM" id="SSF109755">
    <property type="entry name" value="PhoU-like"/>
    <property type="match status" value="1"/>
</dbReference>
<dbReference type="RefSeq" id="WP_088554672.1">
    <property type="nucleotide sequence ID" value="NZ_BDGJ01000164.1"/>
</dbReference>
<dbReference type="InterPro" id="IPR026022">
    <property type="entry name" value="PhoU_dom"/>
</dbReference>
<comment type="subcellular location">
    <subcellularLocation>
        <location evidence="1 7">Cytoplasm</location>
    </subcellularLocation>
</comment>
<dbReference type="GO" id="GO:0006817">
    <property type="term" value="P:phosphate ion transport"/>
    <property type="evidence" value="ECO:0007669"/>
    <property type="project" value="UniProtKB-KW"/>
</dbReference>
<feature type="domain" description="PhoU" evidence="8">
    <location>
        <begin position="122"/>
        <end position="207"/>
    </location>
</feature>
<dbReference type="GO" id="GO:0045936">
    <property type="term" value="P:negative regulation of phosphate metabolic process"/>
    <property type="evidence" value="ECO:0007669"/>
    <property type="project" value="InterPro"/>
</dbReference>
<feature type="domain" description="PhoU" evidence="8">
    <location>
        <begin position="19"/>
        <end position="106"/>
    </location>
</feature>
<comment type="similarity">
    <text evidence="2 7">Belongs to the PhoU family.</text>
</comment>
<evidence type="ECO:0000313" key="10">
    <source>
        <dbReference type="Proteomes" id="UP000197032"/>
    </source>
</evidence>
<keyword evidence="10" id="KW-1185">Reference proteome</keyword>
<comment type="function">
    <text evidence="7">Plays a role in the regulation of phosphate uptake.</text>
</comment>
<evidence type="ECO:0000256" key="6">
    <source>
        <dbReference type="ARBA" id="ARBA00022592"/>
    </source>
</evidence>
<dbReference type="PIRSF" id="PIRSF003107">
    <property type="entry name" value="PhoU"/>
    <property type="match status" value="1"/>
</dbReference>
<name>A0A1Z5HVJ8_9FIRM</name>
<evidence type="ECO:0000256" key="3">
    <source>
        <dbReference type="ARBA" id="ARBA00011738"/>
    </source>
</evidence>
<dbReference type="Pfam" id="PF01895">
    <property type="entry name" value="PhoU"/>
    <property type="match status" value="2"/>
</dbReference>
<dbReference type="EMBL" id="BDGJ01000164">
    <property type="protein sequence ID" value="GAW93569.1"/>
    <property type="molecule type" value="Genomic_DNA"/>
</dbReference>
<organism evidence="9 10">
    <name type="scientific">Calderihabitans maritimus</name>
    <dbReference type="NCBI Taxonomy" id="1246530"/>
    <lineage>
        <taxon>Bacteria</taxon>
        <taxon>Bacillati</taxon>
        <taxon>Bacillota</taxon>
        <taxon>Clostridia</taxon>
        <taxon>Neomoorellales</taxon>
        <taxon>Calderihabitantaceae</taxon>
        <taxon>Calderihabitans</taxon>
    </lineage>
</organism>
<keyword evidence="4 7" id="KW-0813">Transport</keyword>
<dbReference type="NCBIfam" id="TIGR02135">
    <property type="entry name" value="phoU_full"/>
    <property type="match status" value="1"/>
</dbReference>
<dbReference type="GO" id="GO:0005737">
    <property type="term" value="C:cytoplasm"/>
    <property type="evidence" value="ECO:0007669"/>
    <property type="project" value="UniProtKB-SubCell"/>
</dbReference>
<comment type="caution">
    <text evidence="9">The sequence shown here is derived from an EMBL/GenBank/DDBJ whole genome shotgun (WGS) entry which is preliminary data.</text>
</comment>
<gene>
    <name evidence="9" type="ORF">KKC1_27000</name>
</gene>
<accession>A0A1Z5HVJ8</accession>
<comment type="subunit">
    <text evidence="3 7">Homodimer.</text>
</comment>
<evidence type="ECO:0000256" key="5">
    <source>
        <dbReference type="ARBA" id="ARBA00022490"/>
    </source>
</evidence>
<dbReference type="InterPro" id="IPR038078">
    <property type="entry name" value="PhoU-like_sf"/>
</dbReference>